<dbReference type="Pfam" id="PF01733">
    <property type="entry name" value="Nucleoside_tran"/>
    <property type="match status" value="1"/>
</dbReference>
<dbReference type="GO" id="GO:0000329">
    <property type="term" value="C:fungal-type vacuole membrane"/>
    <property type="evidence" value="ECO:0007669"/>
    <property type="project" value="EnsemblFungi"/>
</dbReference>
<comment type="similarity">
    <text evidence="2">Belongs to the SLC29A/ENT transporter (TC 2.A.57) family.</text>
</comment>
<keyword evidence="6 7" id="KW-0472">Membrane</keyword>
<comment type="caution">
    <text evidence="8">The sequence shown here is derived from an EMBL/GenBank/DDBJ whole genome shotgun (WGS) entry which is preliminary data.</text>
</comment>
<comment type="subcellular location">
    <subcellularLocation>
        <location evidence="1">Membrane</location>
        <topology evidence="1">Multi-pass membrane protein</topology>
    </subcellularLocation>
</comment>
<keyword evidence="3" id="KW-0813">Transport</keyword>
<gene>
    <name evidence="8" type="ORF">FOB60_004673</name>
</gene>
<feature type="transmembrane region" description="Helical" evidence="7">
    <location>
        <begin position="175"/>
        <end position="199"/>
    </location>
</feature>
<feature type="transmembrane region" description="Helical" evidence="7">
    <location>
        <begin position="112"/>
        <end position="136"/>
    </location>
</feature>
<reference evidence="8" key="1">
    <citation type="submission" date="2020-03" db="EMBL/GenBank/DDBJ databases">
        <title>FDA dAtabase for Regulatory Grade micrObial Sequences (FDA-ARGOS): Supporting development and validation of Infectious Disease Dx tests.</title>
        <authorList>
            <person name="Campos J."/>
            <person name="Goldberg B."/>
            <person name="Tallon L."/>
            <person name="Sadzewicz L."/>
            <person name="Vavikolanu K."/>
            <person name="Mehta A."/>
            <person name="Aluvathingal J."/>
            <person name="Nadendla S."/>
            <person name="Nandy P."/>
            <person name="Geyer C."/>
            <person name="Yan Y."/>
            <person name="Sichtig H."/>
        </authorList>
    </citation>
    <scope>NUCLEOTIDE SEQUENCE [LARGE SCALE GENOMIC DNA]</scope>
    <source>
        <strain evidence="8">FDAARGOS_652</strain>
    </source>
</reference>
<name>A0A8X7TAV2_CANPA</name>
<dbReference type="GO" id="GO:0034257">
    <property type="term" value="F:nicotinamide riboside transmembrane transporter activity"/>
    <property type="evidence" value="ECO:0007669"/>
    <property type="project" value="EnsemblFungi"/>
</dbReference>
<feature type="transmembrane region" description="Helical" evidence="7">
    <location>
        <begin position="399"/>
        <end position="422"/>
    </location>
</feature>
<sequence>MNYRRSDSDDDIHAPIEQTEHHEPVVLKIDGVFKLKLSQLKYFTFVVIGIAILWPWNCFLSASAYYGLRFIGSPKLSKVYSSTMMSVSTITSTLYNYYLSQKQTGADYKRRVHVGFNMTIVIFTFMAITCVVQLFLDMNDTLFFILIMVMVLTSATATCLAQNGTMAIVNVMGEIYANAVMVGQAVAGVLPSCALIVSILLVGEKSSKEEKVDKDFGVFVYYITASLICVISIGLLYLIEHHKPQSAYQKLNDLMEMGEGTALQQEPDIDVVEDVPSQKSFIPFSQLWSKLNLVVMTIFFTFGITLVFPVFASVVESTNTNSEYRLFSKQIYIPFVYLMWNLGDLMGRLMCGYPKLHMLITTPRTMFIYSLARLAFIPLFMTCNIHPGISQPFIKSDFWYILLQTLFGISNGQLCTSAFMIVGKLCDSDDEKEAAGGFTTVFLSVGLAVGSVFSYLIVLMVG</sequence>
<evidence type="ECO:0000313" key="8">
    <source>
        <dbReference type="EMBL" id="KAF6047137.1"/>
    </source>
</evidence>
<dbReference type="GO" id="GO:0005886">
    <property type="term" value="C:plasma membrane"/>
    <property type="evidence" value="ECO:0007669"/>
    <property type="project" value="TreeGrafter"/>
</dbReference>
<dbReference type="GO" id="GO:0015205">
    <property type="term" value="F:nucleobase transmembrane transporter activity"/>
    <property type="evidence" value="ECO:0007669"/>
    <property type="project" value="EnsemblFungi"/>
</dbReference>
<evidence type="ECO:0000256" key="4">
    <source>
        <dbReference type="ARBA" id="ARBA00022692"/>
    </source>
</evidence>
<evidence type="ECO:0000256" key="6">
    <source>
        <dbReference type="ARBA" id="ARBA00023136"/>
    </source>
</evidence>
<dbReference type="PANTHER" id="PTHR10332">
    <property type="entry name" value="EQUILIBRATIVE NUCLEOSIDE TRANSPORTER"/>
    <property type="match status" value="1"/>
</dbReference>
<dbReference type="Proteomes" id="UP000590412">
    <property type="component" value="Unassembled WGS sequence"/>
</dbReference>
<dbReference type="OrthoDB" id="46396at2759"/>
<keyword evidence="5 7" id="KW-1133">Transmembrane helix</keyword>
<dbReference type="InterPro" id="IPR002259">
    <property type="entry name" value="Eqnu_transpt"/>
</dbReference>
<organism evidence="8 9">
    <name type="scientific">Candida parapsilosis</name>
    <name type="common">Yeast</name>
    <dbReference type="NCBI Taxonomy" id="5480"/>
    <lineage>
        <taxon>Eukaryota</taxon>
        <taxon>Fungi</taxon>
        <taxon>Dikarya</taxon>
        <taxon>Ascomycota</taxon>
        <taxon>Saccharomycotina</taxon>
        <taxon>Pichiomycetes</taxon>
        <taxon>Debaryomycetaceae</taxon>
        <taxon>Candida/Lodderomyces clade</taxon>
        <taxon>Candida</taxon>
    </lineage>
</organism>
<feature type="transmembrane region" description="Helical" evidence="7">
    <location>
        <begin position="434"/>
        <end position="458"/>
    </location>
</feature>
<evidence type="ECO:0000256" key="3">
    <source>
        <dbReference type="ARBA" id="ARBA00022448"/>
    </source>
</evidence>
<feature type="transmembrane region" description="Helical" evidence="7">
    <location>
        <begin position="142"/>
        <end position="163"/>
    </location>
</feature>
<feature type="transmembrane region" description="Helical" evidence="7">
    <location>
        <begin position="219"/>
        <end position="239"/>
    </location>
</feature>
<dbReference type="PRINTS" id="PR01130">
    <property type="entry name" value="DERENTRNSPRT"/>
</dbReference>
<proteinExistence type="inferred from homology"/>
<dbReference type="EMBL" id="JABWAB010000007">
    <property type="protein sequence ID" value="KAF6047137.1"/>
    <property type="molecule type" value="Genomic_DNA"/>
</dbReference>
<dbReference type="PIRSF" id="PIRSF016379">
    <property type="entry name" value="ENT"/>
    <property type="match status" value="1"/>
</dbReference>
<accession>A0A8X7TAV2</accession>
<keyword evidence="4 7" id="KW-0812">Transmembrane</keyword>
<protein>
    <submittedName>
        <fullName evidence="8">Nucleoside transporter family protein</fullName>
    </submittedName>
</protein>
<evidence type="ECO:0000256" key="7">
    <source>
        <dbReference type="SAM" id="Phobius"/>
    </source>
</evidence>
<feature type="transmembrane region" description="Helical" evidence="7">
    <location>
        <begin position="291"/>
        <end position="311"/>
    </location>
</feature>
<evidence type="ECO:0000313" key="9">
    <source>
        <dbReference type="Proteomes" id="UP000590412"/>
    </source>
</evidence>
<feature type="transmembrane region" description="Helical" evidence="7">
    <location>
        <begin position="331"/>
        <end position="354"/>
    </location>
</feature>
<evidence type="ECO:0000256" key="1">
    <source>
        <dbReference type="ARBA" id="ARBA00004141"/>
    </source>
</evidence>
<dbReference type="PANTHER" id="PTHR10332:SF88">
    <property type="entry name" value="EQUILIBRATIVE NUCLEOSIDE TRANSPORTER 1, ISOFORM A"/>
    <property type="match status" value="1"/>
</dbReference>
<evidence type="ECO:0000256" key="2">
    <source>
        <dbReference type="ARBA" id="ARBA00007965"/>
    </source>
</evidence>
<dbReference type="AlphaFoldDB" id="A0A8X7TAV2"/>
<evidence type="ECO:0000256" key="5">
    <source>
        <dbReference type="ARBA" id="ARBA00022989"/>
    </source>
</evidence>
<feature type="transmembrane region" description="Helical" evidence="7">
    <location>
        <begin position="79"/>
        <end position="100"/>
    </location>
</feature>
<feature type="transmembrane region" description="Helical" evidence="7">
    <location>
        <begin position="42"/>
        <end position="67"/>
    </location>
</feature>